<dbReference type="PROSITE" id="PS50810">
    <property type="entry name" value="FRATAXIN_2"/>
    <property type="match status" value="1"/>
</dbReference>
<feature type="compositionally biased region" description="Polar residues" evidence="4">
    <location>
        <begin position="19"/>
        <end position="28"/>
    </location>
</feature>
<keyword evidence="6" id="KW-1185">Reference proteome</keyword>
<dbReference type="GO" id="GO:0006826">
    <property type="term" value="P:iron ion transport"/>
    <property type="evidence" value="ECO:0007669"/>
    <property type="project" value="UniProtKB-KW"/>
</dbReference>
<dbReference type="GO" id="GO:0016226">
    <property type="term" value="P:iron-sulfur cluster assembly"/>
    <property type="evidence" value="ECO:0007669"/>
    <property type="project" value="InterPro"/>
</dbReference>
<dbReference type="GO" id="GO:0004322">
    <property type="term" value="F:ferroxidase activity"/>
    <property type="evidence" value="ECO:0007669"/>
    <property type="project" value="TreeGrafter"/>
</dbReference>
<dbReference type="InterPro" id="IPR002908">
    <property type="entry name" value="Frataxin/CyaY"/>
</dbReference>
<gene>
    <name evidence="5" type="primary">YFH1</name>
    <name evidence="5" type="ORF">SLS53_001402</name>
</gene>
<dbReference type="Pfam" id="PF01491">
    <property type="entry name" value="Frataxin_Cyay"/>
    <property type="match status" value="1"/>
</dbReference>
<protein>
    <submittedName>
        <fullName evidence="5">Mitochondrial matrix iron chaperone</fullName>
    </submittedName>
</protein>
<dbReference type="SUPFAM" id="SSF55387">
    <property type="entry name" value="Frataxin/Nqo15-like"/>
    <property type="match status" value="1"/>
</dbReference>
<feature type="region of interest" description="Disordered" evidence="4">
    <location>
        <begin position="57"/>
        <end position="92"/>
    </location>
</feature>
<accession>A0AAN9UT95</accession>
<keyword evidence="3" id="KW-0408">Iron</keyword>
<evidence type="ECO:0000256" key="4">
    <source>
        <dbReference type="SAM" id="MobiDB-lite"/>
    </source>
</evidence>
<dbReference type="InterPro" id="IPR036524">
    <property type="entry name" value="Frataxin/CyaY_sf"/>
</dbReference>
<dbReference type="PANTHER" id="PTHR16821:SF2">
    <property type="entry name" value="FRATAXIN, MITOCHONDRIAL"/>
    <property type="match status" value="1"/>
</dbReference>
<dbReference type="EMBL" id="JAJSPL020000003">
    <property type="protein sequence ID" value="KAK7748148.1"/>
    <property type="molecule type" value="Genomic_DNA"/>
</dbReference>
<keyword evidence="2" id="KW-0410">Iron transport</keyword>
<evidence type="ECO:0000256" key="2">
    <source>
        <dbReference type="ARBA" id="ARBA00022496"/>
    </source>
</evidence>
<feature type="region of interest" description="Disordered" evidence="4">
    <location>
        <begin position="1"/>
        <end position="32"/>
    </location>
</feature>
<dbReference type="SMART" id="SM01219">
    <property type="entry name" value="Frataxin_Cyay"/>
    <property type="match status" value="1"/>
</dbReference>
<organism evidence="5 6">
    <name type="scientific">Cytospora paraplurivora</name>
    <dbReference type="NCBI Taxonomy" id="2898453"/>
    <lineage>
        <taxon>Eukaryota</taxon>
        <taxon>Fungi</taxon>
        <taxon>Dikarya</taxon>
        <taxon>Ascomycota</taxon>
        <taxon>Pezizomycotina</taxon>
        <taxon>Sordariomycetes</taxon>
        <taxon>Sordariomycetidae</taxon>
        <taxon>Diaporthales</taxon>
        <taxon>Cytosporaceae</taxon>
        <taxon>Cytospora</taxon>
    </lineage>
</organism>
<dbReference type="Gene3D" id="3.30.920.10">
    <property type="entry name" value="Frataxin/CyaY"/>
    <property type="match status" value="2"/>
</dbReference>
<name>A0AAN9UT95_9PEZI</name>
<sequence>MTKQSLSKAAGLLSRGLRASTTTSSSGVIRSARRGVLTSPARAVIVPAATRSRFLSMTSSQRKGILPDSENPSPPDVQEHTQQPAPAKLSDGEYHELADEYLEIVLAQLEQIADKNDSVEVEYSPPNKQIWLSSPVSGPKRYDYVVFGEGQAQKEGTATGDWVYLRDGSTLGELFLRELSIDLGQPLPQ</sequence>
<reference evidence="5 6" key="1">
    <citation type="journal article" date="2023" name="PLoS ONE">
        <title>Cytospora paraplurivora sp. nov. isolated from orchards with fruit tree decline syndrome in Ontario, Canada.</title>
        <authorList>
            <person name="Ilyukhin E."/>
            <person name="Nguyen H.D.T."/>
            <person name="Castle A.J."/>
            <person name="Ellouze W."/>
        </authorList>
    </citation>
    <scope>NUCLEOTIDE SEQUENCE [LARGE SCALE GENOMIC DNA]</scope>
    <source>
        <strain evidence="5 6">FDS-564</strain>
    </source>
</reference>
<proteinExistence type="inferred from homology"/>
<evidence type="ECO:0000313" key="5">
    <source>
        <dbReference type="EMBL" id="KAK7748148.1"/>
    </source>
</evidence>
<keyword evidence="2" id="KW-0813">Transport</keyword>
<dbReference type="Proteomes" id="UP001320245">
    <property type="component" value="Unassembled WGS sequence"/>
</dbReference>
<dbReference type="GO" id="GO:0008199">
    <property type="term" value="F:ferric iron binding"/>
    <property type="evidence" value="ECO:0007669"/>
    <property type="project" value="InterPro"/>
</dbReference>
<comment type="caution">
    <text evidence="5">The sequence shown here is derived from an EMBL/GenBank/DDBJ whole genome shotgun (WGS) entry which is preliminary data.</text>
</comment>
<evidence type="ECO:0000313" key="6">
    <source>
        <dbReference type="Proteomes" id="UP001320245"/>
    </source>
</evidence>
<evidence type="ECO:0000256" key="1">
    <source>
        <dbReference type="ARBA" id="ARBA00008183"/>
    </source>
</evidence>
<comment type="similarity">
    <text evidence="1">Belongs to the frataxin family.</text>
</comment>
<dbReference type="PANTHER" id="PTHR16821">
    <property type="entry name" value="FRATAXIN"/>
    <property type="match status" value="1"/>
</dbReference>
<dbReference type="GO" id="GO:0005739">
    <property type="term" value="C:mitochondrion"/>
    <property type="evidence" value="ECO:0007669"/>
    <property type="project" value="TreeGrafter"/>
</dbReference>
<evidence type="ECO:0000256" key="3">
    <source>
        <dbReference type="ARBA" id="ARBA00023004"/>
    </source>
</evidence>
<dbReference type="GO" id="GO:0008198">
    <property type="term" value="F:ferrous iron binding"/>
    <property type="evidence" value="ECO:0007669"/>
    <property type="project" value="TreeGrafter"/>
</dbReference>
<dbReference type="GO" id="GO:0034986">
    <property type="term" value="F:iron chaperone activity"/>
    <property type="evidence" value="ECO:0007669"/>
    <property type="project" value="TreeGrafter"/>
</dbReference>
<dbReference type="AlphaFoldDB" id="A0AAN9UT95"/>
<dbReference type="GO" id="GO:0006879">
    <property type="term" value="P:intracellular iron ion homeostasis"/>
    <property type="evidence" value="ECO:0007669"/>
    <property type="project" value="TreeGrafter"/>
</dbReference>
<keyword evidence="2" id="KW-0406">Ion transport</keyword>
<dbReference type="GO" id="GO:0051537">
    <property type="term" value="F:2 iron, 2 sulfur cluster binding"/>
    <property type="evidence" value="ECO:0007669"/>
    <property type="project" value="TreeGrafter"/>
</dbReference>